<gene>
    <name evidence="1" type="ORF">JHL16_04465</name>
</gene>
<evidence type="ECO:0000313" key="2">
    <source>
        <dbReference type="Proteomes" id="UP000616151"/>
    </source>
</evidence>
<organism evidence="1 2">
    <name type="scientific">Taklimakanibacter albus</name>
    <dbReference type="NCBI Taxonomy" id="2800327"/>
    <lineage>
        <taxon>Bacteria</taxon>
        <taxon>Pseudomonadati</taxon>
        <taxon>Pseudomonadota</taxon>
        <taxon>Alphaproteobacteria</taxon>
        <taxon>Hyphomicrobiales</taxon>
        <taxon>Aestuariivirgaceae</taxon>
        <taxon>Taklimakanibacter</taxon>
    </lineage>
</organism>
<comment type="caution">
    <text evidence="1">The sequence shown here is derived from an EMBL/GenBank/DDBJ whole genome shotgun (WGS) entry which is preliminary data.</text>
</comment>
<dbReference type="EMBL" id="JAENHL010000004">
    <property type="protein sequence ID" value="MBK1865595.1"/>
    <property type="molecule type" value="Genomic_DNA"/>
</dbReference>
<keyword evidence="2" id="KW-1185">Reference proteome</keyword>
<name>A0ACC5QYY0_9HYPH</name>
<reference evidence="1" key="1">
    <citation type="submission" date="2021-01" db="EMBL/GenBank/DDBJ databases">
        <authorList>
            <person name="Sun Q."/>
        </authorList>
    </citation>
    <scope>NUCLEOTIDE SEQUENCE</scope>
    <source>
        <strain evidence="1">YIM B02566</strain>
    </source>
</reference>
<sequence length="244" mass="28473">MEHRDLVSELALFFLQRKYEPGERVPSERELAERFKAGRGLIREALAYLEALRVIDRKAKSGIYMSNDTASVEALALFAQIGVPLQAEEVRQSNEMRRIHEITAVRLACERATLENFDRMRAVLATSMKRIDAGEPIDLEDRDFHLEIINATQNNIFYRIVRIFYLMTAERRRIYFQRPDRCRESHNEHIRIFEAIARRDAVEAMGLMDAHLKGVESYWTGLLDKPQTLEKQQPEAAWLRHISS</sequence>
<accession>A0ACC5QYY0</accession>
<evidence type="ECO:0000313" key="1">
    <source>
        <dbReference type="EMBL" id="MBK1865595.1"/>
    </source>
</evidence>
<dbReference type="Proteomes" id="UP000616151">
    <property type="component" value="Unassembled WGS sequence"/>
</dbReference>
<proteinExistence type="predicted"/>
<protein>
    <submittedName>
        <fullName evidence="1">FadR family transcriptional regulator</fullName>
    </submittedName>
</protein>